<dbReference type="SUPFAM" id="SSF54909">
    <property type="entry name" value="Dimeric alpha+beta barrel"/>
    <property type="match status" value="1"/>
</dbReference>
<dbReference type="Proteomes" id="UP000234275">
    <property type="component" value="Unassembled WGS sequence"/>
</dbReference>
<keyword evidence="3" id="KW-1185">Reference proteome</keyword>
<proteinExistence type="predicted"/>
<organism evidence="2 3">
    <name type="scientific">Aspergillus steynii IBT 23096</name>
    <dbReference type="NCBI Taxonomy" id="1392250"/>
    <lineage>
        <taxon>Eukaryota</taxon>
        <taxon>Fungi</taxon>
        <taxon>Dikarya</taxon>
        <taxon>Ascomycota</taxon>
        <taxon>Pezizomycotina</taxon>
        <taxon>Eurotiomycetes</taxon>
        <taxon>Eurotiomycetidae</taxon>
        <taxon>Eurotiales</taxon>
        <taxon>Aspergillaceae</taxon>
        <taxon>Aspergillus</taxon>
        <taxon>Aspergillus subgen. Circumdati</taxon>
    </lineage>
</organism>
<name>A0A2I2GLZ3_9EURO</name>
<dbReference type="EMBL" id="MSFO01000001">
    <property type="protein sequence ID" value="PLB53893.1"/>
    <property type="molecule type" value="Genomic_DNA"/>
</dbReference>
<gene>
    <name evidence="2" type="ORF">P170DRAFT_460205</name>
</gene>
<dbReference type="GeneID" id="36559620"/>
<sequence length="117" mass="13783">MASPNSISLQVTVHIDPSNVDRFLEAFKPVYEKTIAEPECTFFELYQDPQSLGTLSWVENWSETKEWLLKNQVTKEYYREYFAITEPMFVKPREIKLLHRLGEPLTMVKRANGRLLD</sequence>
<accession>A0A2I2GLZ3</accession>
<evidence type="ECO:0000313" key="2">
    <source>
        <dbReference type="EMBL" id="PLB53893.1"/>
    </source>
</evidence>
<dbReference type="Gene3D" id="3.30.70.100">
    <property type="match status" value="1"/>
</dbReference>
<dbReference type="AlphaFoldDB" id="A0A2I2GLZ3"/>
<dbReference type="VEuPathDB" id="FungiDB:P170DRAFT_460205"/>
<dbReference type="InterPro" id="IPR007138">
    <property type="entry name" value="ABM_dom"/>
</dbReference>
<evidence type="ECO:0000259" key="1">
    <source>
        <dbReference type="Pfam" id="PF03992"/>
    </source>
</evidence>
<comment type="caution">
    <text evidence="2">The sequence shown here is derived from an EMBL/GenBank/DDBJ whole genome shotgun (WGS) entry which is preliminary data.</text>
</comment>
<dbReference type="InterPro" id="IPR011008">
    <property type="entry name" value="Dimeric_a/b-barrel"/>
</dbReference>
<dbReference type="OrthoDB" id="4126315at2759"/>
<protein>
    <recommendedName>
        <fullName evidence="1">ABM domain-containing protein</fullName>
    </recommendedName>
</protein>
<dbReference type="RefSeq" id="XP_024709195.1">
    <property type="nucleotide sequence ID" value="XM_024851922.1"/>
</dbReference>
<feature type="domain" description="ABM" evidence="1">
    <location>
        <begin position="7"/>
        <end position="63"/>
    </location>
</feature>
<dbReference type="Pfam" id="PF03992">
    <property type="entry name" value="ABM"/>
    <property type="match status" value="1"/>
</dbReference>
<evidence type="ECO:0000313" key="3">
    <source>
        <dbReference type="Proteomes" id="UP000234275"/>
    </source>
</evidence>
<reference evidence="2 3" key="1">
    <citation type="submission" date="2016-12" db="EMBL/GenBank/DDBJ databases">
        <title>The genomes of Aspergillus section Nigri reveals drivers in fungal speciation.</title>
        <authorList>
            <consortium name="DOE Joint Genome Institute"/>
            <person name="Vesth T.C."/>
            <person name="Nybo J."/>
            <person name="Theobald S."/>
            <person name="Brandl J."/>
            <person name="Frisvad J.C."/>
            <person name="Nielsen K.F."/>
            <person name="Lyhne E.K."/>
            <person name="Kogle M.E."/>
            <person name="Kuo A."/>
            <person name="Riley R."/>
            <person name="Clum A."/>
            <person name="Nolan M."/>
            <person name="Lipzen A."/>
            <person name="Salamov A."/>
            <person name="Henrissat B."/>
            <person name="Wiebenga A."/>
            <person name="De Vries R.P."/>
            <person name="Grigoriev I.V."/>
            <person name="Mortensen U.H."/>
            <person name="Andersen M.R."/>
            <person name="Baker S.E."/>
        </authorList>
    </citation>
    <scope>NUCLEOTIDE SEQUENCE [LARGE SCALE GENOMIC DNA]</scope>
    <source>
        <strain evidence="2 3">IBT 23096</strain>
    </source>
</reference>